<sequence length="264" mass="28246">MDLGLKGKVAIVLAASKGIGRACALELAREGASVVIGSRDQEALTRTAREIEAISQGRVLAVPTDVTRAEDIRNIVATTVRELGRLDIVVNNAGGPKPGTFEMLDEEQWVAAFELNLLSTVRLVREVVPHLRKAGEGRIINIVSTSVKQPIDGLVLSNAVRSGVVGLAKTLSVELAEDNITVNNVCPGRILTDRVRQVYRIEERISAGMSEEEALASVARDIPMKRLGDPAEMGAMVTFLASRQAAYITGTTIQVDGGLVRSLL</sequence>
<reference evidence="3 4" key="1">
    <citation type="journal article" date="2011" name="Stand. Genomic Sci.">
        <title>Non-contiguous finished genome sequence and contextual data of the filamentous soil bacterium Ktedonobacter racemifer type strain (SOSP1-21).</title>
        <authorList>
            <person name="Chang Y.J."/>
            <person name="Land M."/>
            <person name="Hauser L."/>
            <person name="Chertkov O."/>
            <person name="Del Rio T.G."/>
            <person name="Nolan M."/>
            <person name="Copeland A."/>
            <person name="Tice H."/>
            <person name="Cheng J.F."/>
            <person name="Lucas S."/>
            <person name="Han C."/>
            <person name="Goodwin L."/>
            <person name="Pitluck S."/>
            <person name="Ivanova N."/>
            <person name="Ovchinikova G."/>
            <person name="Pati A."/>
            <person name="Chen A."/>
            <person name="Palaniappan K."/>
            <person name="Mavromatis K."/>
            <person name="Liolios K."/>
            <person name="Brettin T."/>
            <person name="Fiebig A."/>
            <person name="Rohde M."/>
            <person name="Abt B."/>
            <person name="Goker M."/>
            <person name="Detter J.C."/>
            <person name="Woyke T."/>
            <person name="Bristow J."/>
            <person name="Eisen J.A."/>
            <person name="Markowitz V."/>
            <person name="Hugenholtz P."/>
            <person name="Kyrpides N.C."/>
            <person name="Klenk H.P."/>
            <person name="Lapidus A."/>
        </authorList>
    </citation>
    <scope>NUCLEOTIDE SEQUENCE [LARGE SCALE GENOMIC DNA]</scope>
    <source>
        <strain evidence="4">DSM 44963</strain>
    </source>
</reference>
<name>D6TRR3_KTERA</name>
<evidence type="ECO:0000256" key="2">
    <source>
        <dbReference type="ARBA" id="ARBA00023002"/>
    </source>
</evidence>
<comment type="similarity">
    <text evidence="1">Belongs to the short-chain dehydrogenases/reductases (SDR) family.</text>
</comment>
<dbReference type="FunFam" id="3.40.50.720:FF:000084">
    <property type="entry name" value="Short-chain dehydrogenase reductase"/>
    <property type="match status" value="1"/>
</dbReference>
<dbReference type="PRINTS" id="PR00081">
    <property type="entry name" value="GDHRDH"/>
</dbReference>
<dbReference type="PANTHER" id="PTHR42879">
    <property type="entry name" value="3-OXOACYL-(ACYL-CARRIER-PROTEIN) REDUCTASE"/>
    <property type="match status" value="1"/>
</dbReference>
<dbReference type="Gene3D" id="3.40.50.720">
    <property type="entry name" value="NAD(P)-binding Rossmann-like Domain"/>
    <property type="match status" value="1"/>
</dbReference>
<dbReference type="InParanoid" id="D6TRR3"/>
<accession>D6TRR3</accession>
<dbReference type="RefSeq" id="WP_007909960.1">
    <property type="nucleotide sequence ID" value="NZ_ADVG01000002.1"/>
</dbReference>
<comment type="caution">
    <text evidence="3">The sequence shown here is derived from an EMBL/GenBank/DDBJ whole genome shotgun (WGS) entry which is preliminary data.</text>
</comment>
<evidence type="ECO:0000313" key="4">
    <source>
        <dbReference type="Proteomes" id="UP000004508"/>
    </source>
</evidence>
<dbReference type="Proteomes" id="UP000004508">
    <property type="component" value="Unassembled WGS sequence"/>
</dbReference>
<dbReference type="PRINTS" id="PR00080">
    <property type="entry name" value="SDRFAMILY"/>
</dbReference>
<proteinExistence type="inferred from homology"/>
<dbReference type="InterPro" id="IPR050259">
    <property type="entry name" value="SDR"/>
</dbReference>
<dbReference type="AlphaFoldDB" id="D6TRR3"/>
<dbReference type="InterPro" id="IPR036291">
    <property type="entry name" value="NAD(P)-bd_dom_sf"/>
</dbReference>
<gene>
    <name evidence="3" type="ORF">Krac_7281</name>
</gene>
<keyword evidence="2" id="KW-0560">Oxidoreductase</keyword>
<dbReference type="STRING" id="485913.Krac_7281"/>
<dbReference type="SUPFAM" id="SSF51735">
    <property type="entry name" value="NAD(P)-binding Rossmann-fold domains"/>
    <property type="match status" value="1"/>
</dbReference>
<dbReference type="EMBL" id="ADVG01000002">
    <property type="protein sequence ID" value="EFH86015.1"/>
    <property type="molecule type" value="Genomic_DNA"/>
</dbReference>
<evidence type="ECO:0000256" key="1">
    <source>
        <dbReference type="ARBA" id="ARBA00006484"/>
    </source>
</evidence>
<dbReference type="eggNOG" id="COG1028">
    <property type="taxonomic scope" value="Bacteria"/>
</dbReference>
<evidence type="ECO:0000313" key="3">
    <source>
        <dbReference type="EMBL" id="EFH86015.1"/>
    </source>
</evidence>
<protein>
    <submittedName>
        <fullName evidence="3">Short-chain dehydrogenase/reductase SDR</fullName>
    </submittedName>
</protein>
<dbReference type="InterPro" id="IPR002347">
    <property type="entry name" value="SDR_fam"/>
</dbReference>
<dbReference type="Pfam" id="PF13561">
    <property type="entry name" value="adh_short_C2"/>
    <property type="match status" value="1"/>
</dbReference>
<dbReference type="CDD" id="cd05344">
    <property type="entry name" value="BKR_like_SDR_like"/>
    <property type="match status" value="1"/>
</dbReference>
<dbReference type="GO" id="GO:0016491">
    <property type="term" value="F:oxidoreductase activity"/>
    <property type="evidence" value="ECO:0007669"/>
    <property type="project" value="UniProtKB-KW"/>
</dbReference>
<organism evidence="3 4">
    <name type="scientific">Ktedonobacter racemifer DSM 44963</name>
    <dbReference type="NCBI Taxonomy" id="485913"/>
    <lineage>
        <taxon>Bacteria</taxon>
        <taxon>Bacillati</taxon>
        <taxon>Chloroflexota</taxon>
        <taxon>Ktedonobacteria</taxon>
        <taxon>Ktedonobacterales</taxon>
        <taxon>Ktedonobacteraceae</taxon>
        <taxon>Ktedonobacter</taxon>
    </lineage>
</organism>
<keyword evidence="4" id="KW-1185">Reference proteome</keyword>
<dbReference type="OrthoDB" id="9803333at2"/>
<dbReference type="PANTHER" id="PTHR42879:SF6">
    <property type="entry name" value="NADPH-DEPENDENT REDUCTASE BACG"/>
    <property type="match status" value="1"/>
</dbReference>